<keyword evidence="17" id="KW-0753">Steroid metabolism</keyword>
<dbReference type="GO" id="GO:0020037">
    <property type="term" value="F:heme binding"/>
    <property type="evidence" value="ECO:0007669"/>
    <property type="project" value="InterPro"/>
</dbReference>
<evidence type="ECO:0000256" key="11">
    <source>
        <dbReference type="ARBA" id="ARBA00023004"/>
    </source>
</evidence>
<evidence type="ECO:0000256" key="3">
    <source>
        <dbReference type="ARBA" id="ARBA00010617"/>
    </source>
</evidence>
<dbReference type="GO" id="GO:0008398">
    <property type="term" value="F:sterol 14-demethylase activity"/>
    <property type="evidence" value="ECO:0007669"/>
    <property type="project" value="UniProtKB-EC"/>
</dbReference>
<gene>
    <name evidence="22" type="ORF">KP509_03G102100</name>
</gene>
<dbReference type="SUPFAM" id="SSF48264">
    <property type="entry name" value="Cytochrome P450"/>
    <property type="match status" value="1"/>
</dbReference>
<evidence type="ECO:0000256" key="5">
    <source>
        <dbReference type="ARBA" id="ARBA00022603"/>
    </source>
</evidence>
<organism evidence="22 23">
    <name type="scientific">Ceratopteris richardii</name>
    <name type="common">Triangle waterfern</name>
    <dbReference type="NCBI Taxonomy" id="49495"/>
    <lineage>
        <taxon>Eukaryota</taxon>
        <taxon>Viridiplantae</taxon>
        <taxon>Streptophyta</taxon>
        <taxon>Embryophyta</taxon>
        <taxon>Tracheophyta</taxon>
        <taxon>Polypodiopsida</taxon>
        <taxon>Polypodiidae</taxon>
        <taxon>Polypodiales</taxon>
        <taxon>Pteridineae</taxon>
        <taxon>Pteridaceae</taxon>
        <taxon>Parkerioideae</taxon>
        <taxon>Ceratopteris</taxon>
    </lineage>
</organism>
<keyword evidence="14" id="KW-0443">Lipid metabolism</keyword>
<dbReference type="InterPro" id="IPR001128">
    <property type="entry name" value="Cyt_P450"/>
</dbReference>
<evidence type="ECO:0000256" key="18">
    <source>
        <dbReference type="ARBA" id="ARBA00038974"/>
    </source>
</evidence>
<accession>A0A8T2VAE2</accession>
<dbReference type="GO" id="GO:0008168">
    <property type="term" value="F:methyltransferase activity"/>
    <property type="evidence" value="ECO:0007669"/>
    <property type="project" value="UniProtKB-KW"/>
</dbReference>
<proteinExistence type="inferred from homology"/>
<keyword evidence="7" id="KW-0808">Transferase</keyword>
<feature type="binding site" description="axial binding residue" evidence="20">
    <location>
        <position position="441"/>
    </location>
    <ligand>
        <name>heme</name>
        <dbReference type="ChEBI" id="CHEBI:30413"/>
    </ligand>
    <ligandPart>
        <name>Fe</name>
        <dbReference type="ChEBI" id="CHEBI:18248"/>
    </ligandPart>
</feature>
<evidence type="ECO:0000256" key="2">
    <source>
        <dbReference type="ARBA" id="ARBA00004167"/>
    </source>
</evidence>
<evidence type="ECO:0000256" key="1">
    <source>
        <dbReference type="ARBA" id="ARBA00001971"/>
    </source>
</evidence>
<evidence type="ECO:0000256" key="9">
    <source>
        <dbReference type="ARBA" id="ARBA00022955"/>
    </source>
</evidence>
<keyword evidence="4" id="KW-0444">Lipid biosynthesis</keyword>
<keyword evidence="10 21" id="KW-0560">Oxidoreductase</keyword>
<evidence type="ECO:0000256" key="4">
    <source>
        <dbReference type="ARBA" id="ARBA00022516"/>
    </source>
</evidence>
<comment type="caution">
    <text evidence="22">The sequence shown here is derived from an EMBL/GenBank/DDBJ whole genome shotgun (WGS) entry which is preliminary data.</text>
</comment>
<dbReference type="Proteomes" id="UP000825935">
    <property type="component" value="Chromosome 3"/>
</dbReference>
<dbReference type="Gene3D" id="1.10.630.10">
    <property type="entry name" value="Cytochrome P450"/>
    <property type="match status" value="1"/>
</dbReference>
<evidence type="ECO:0000256" key="7">
    <source>
        <dbReference type="ARBA" id="ARBA00022679"/>
    </source>
</evidence>
<evidence type="ECO:0000256" key="19">
    <source>
        <dbReference type="ARBA" id="ARBA00051013"/>
    </source>
</evidence>
<keyword evidence="23" id="KW-1185">Reference proteome</keyword>
<keyword evidence="8 20" id="KW-0479">Metal-binding</keyword>
<name>A0A8T2VAE2_CERRI</name>
<dbReference type="PROSITE" id="PS00086">
    <property type="entry name" value="CYTOCHROME_P450"/>
    <property type="match status" value="1"/>
</dbReference>
<evidence type="ECO:0000313" key="23">
    <source>
        <dbReference type="Proteomes" id="UP000825935"/>
    </source>
</evidence>
<keyword evidence="9" id="KW-0752">Steroid biosynthesis</keyword>
<keyword evidence="6 20" id="KW-0349">Heme</keyword>
<evidence type="ECO:0000313" key="22">
    <source>
        <dbReference type="EMBL" id="KAH7442743.1"/>
    </source>
</evidence>
<keyword evidence="12" id="KW-0756">Sterol biosynthesis</keyword>
<evidence type="ECO:0000256" key="20">
    <source>
        <dbReference type="PIRSR" id="PIRSR602403-1"/>
    </source>
</evidence>
<keyword evidence="11 20" id="KW-0408">Iron</keyword>
<evidence type="ECO:0000256" key="13">
    <source>
        <dbReference type="ARBA" id="ARBA00023033"/>
    </source>
</evidence>
<keyword evidence="15" id="KW-0472">Membrane</keyword>
<dbReference type="InterPro" id="IPR036396">
    <property type="entry name" value="Cyt_P450_sf"/>
</dbReference>
<keyword evidence="13 21" id="KW-0503">Monooxygenase</keyword>
<evidence type="ECO:0000256" key="6">
    <source>
        <dbReference type="ARBA" id="ARBA00022617"/>
    </source>
</evidence>
<dbReference type="AlphaFoldDB" id="A0A8T2VAE2"/>
<dbReference type="OMA" id="HWFPFVG"/>
<evidence type="ECO:0000256" key="15">
    <source>
        <dbReference type="ARBA" id="ARBA00023136"/>
    </source>
</evidence>
<dbReference type="PRINTS" id="PR00385">
    <property type="entry name" value="P450"/>
</dbReference>
<dbReference type="FunFam" id="1.10.630.10:FF:000028">
    <property type="entry name" value="Cytochrome p450 51g1"/>
    <property type="match status" value="1"/>
</dbReference>
<evidence type="ECO:0000256" key="14">
    <source>
        <dbReference type="ARBA" id="ARBA00023098"/>
    </source>
</evidence>
<reference evidence="22" key="1">
    <citation type="submission" date="2021-08" db="EMBL/GenBank/DDBJ databases">
        <title>WGS assembly of Ceratopteris richardii.</title>
        <authorList>
            <person name="Marchant D.B."/>
            <person name="Chen G."/>
            <person name="Jenkins J."/>
            <person name="Shu S."/>
            <person name="Leebens-Mack J."/>
            <person name="Grimwood J."/>
            <person name="Schmutz J."/>
            <person name="Soltis P."/>
            <person name="Soltis D."/>
            <person name="Chen Z.-H."/>
        </authorList>
    </citation>
    <scope>NUCLEOTIDE SEQUENCE</scope>
    <source>
        <strain evidence="22">Whitten #5841</strain>
        <tissue evidence="22">Leaf</tissue>
    </source>
</reference>
<dbReference type="OrthoDB" id="1055148at2759"/>
<comment type="cofactor">
    <cofactor evidence="1 20">
        <name>heme</name>
        <dbReference type="ChEBI" id="CHEBI:30413"/>
    </cofactor>
</comment>
<keyword evidence="5" id="KW-0489">Methyltransferase</keyword>
<evidence type="ECO:0000256" key="21">
    <source>
        <dbReference type="RuleBase" id="RU000461"/>
    </source>
</evidence>
<evidence type="ECO:0000256" key="8">
    <source>
        <dbReference type="ARBA" id="ARBA00022723"/>
    </source>
</evidence>
<protein>
    <recommendedName>
        <fullName evidence="18">sterol 14alpha-demethylase</fullName>
        <ecNumber evidence="18">1.14.14.154</ecNumber>
    </recommendedName>
</protein>
<dbReference type="PANTHER" id="PTHR24304:SF2">
    <property type="entry name" value="24-HYDROXYCHOLESTEROL 7-ALPHA-HYDROXYLASE"/>
    <property type="match status" value="1"/>
</dbReference>
<dbReference type="EMBL" id="CM035408">
    <property type="protein sequence ID" value="KAH7442743.1"/>
    <property type="molecule type" value="Genomic_DNA"/>
</dbReference>
<dbReference type="PRINTS" id="PR00465">
    <property type="entry name" value="EP450IV"/>
</dbReference>
<dbReference type="Pfam" id="PF00067">
    <property type="entry name" value="p450"/>
    <property type="match status" value="1"/>
</dbReference>
<dbReference type="PANTHER" id="PTHR24304">
    <property type="entry name" value="CYTOCHROME P450 FAMILY 7"/>
    <property type="match status" value="1"/>
</dbReference>
<dbReference type="GO" id="GO:0016020">
    <property type="term" value="C:membrane"/>
    <property type="evidence" value="ECO:0007669"/>
    <property type="project" value="UniProtKB-SubCell"/>
</dbReference>
<comment type="subcellular location">
    <subcellularLocation>
        <location evidence="2">Membrane</location>
        <topology evidence="2">Single-pass membrane protein</topology>
    </subcellularLocation>
</comment>
<evidence type="ECO:0000256" key="10">
    <source>
        <dbReference type="ARBA" id="ARBA00023002"/>
    </source>
</evidence>
<dbReference type="GO" id="GO:0016126">
    <property type="term" value="P:sterol biosynthetic process"/>
    <property type="evidence" value="ECO:0007669"/>
    <property type="project" value="UniProtKB-KW"/>
</dbReference>
<evidence type="ECO:0000256" key="17">
    <source>
        <dbReference type="ARBA" id="ARBA00023221"/>
    </source>
</evidence>
<comment type="similarity">
    <text evidence="3 21">Belongs to the cytochrome P450 family.</text>
</comment>
<evidence type="ECO:0000256" key="12">
    <source>
        <dbReference type="ARBA" id="ARBA00023011"/>
    </source>
</evidence>
<dbReference type="CDD" id="cd11042">
    <property type="entry name" value="CYP51-like"/>
    <property type="match status" value="1"/>
</dbReference>
<dbReference type="InterPro" id="IPR002403">
    <property type="entry name" value="Cyt_P450_E_grp-IV"/>
</dbReference>
<dbReference type="GO" id="GO:0032259">
    <property type="term" value="P:methylation"/>
    <property type="evidence" value="ECO:0007669"/>
    <property type="project" value="UniProtKB-KW"/>
</dbReference>
<keyword evidence="16" id="KW-1207">Sterol metabolism</keyword>
<dbReference type="GO" id="GO:0005506">
    <property type="term" value="F:iron ion binding"/>
    <property type="evidence" value="ECO:0007669"/>
    <property type="project" value="InterPro"/>
</dbReference>
<dbReference type="EC" id="1.14.14.154" evidence="18"/>
<sequence length="497" mass="57033">MDIFSNPPFPVLGNLSPLYRISLLLVSTLLLAKILSTLFFRGAHKKVPPTVRTLPLIGGVRKFMNGPINMIREEYPRLGSVFTVHVFNRRITFLLGPEESGHFFKAPESEMSQQEVYQYNVPTFGPGVVFDVDYSVRMEQFRFFTESLRVSSLKNYVEQMVFEAENFFSKWGDEGEVDLKSELEHLIILTASRCLLGREVRDQLFQDVSDLFHDLDNGMLPISVLFPYLPIPAHRRRDKARKELANIFSKIIQNRRGSGRSEPDMLQVFIDSKYRATGRSLSDEEITGLLIAALFAGQHTSSITSTWTGAYLMKYKQYLEPVLDEQRDIMRRHGNKLDYDVLGEMEVLYRAIKEALRLHPPLILLLRYNHKDFPVKTREGAEYVVPKGNVVATSPAFANRLPYIYRDPDTYDPERFAPGREEDKAAGAFSYISFGGGRHGCLGEPFAYLQIKTIWSHLFRNYELELISPFPDIDWDAMVVGVKGKVMVKYKKRSLDV</sequence>
<dbReference type="InterPro" id="IPR017972">
    <property type="entry name" value="Cyt_P450_CS"/>
</dbReference>
<comment type="catalytic activity">
    <reaction evidence="19">
        <text>a 14alpha-methyl steroid + 3 reduced [NADPH--hemoprotein reductase] + 3 O2 = a Delta(14) steroid + formate + 3 oxidized [NADPH--hemoprotein reductase] + 4 H2O + 4 H(+)</text>
        <dbReference type="Rhea" id="RHEA:54028"/>
        <dbReference type="Rhea" id="RHEA-COMP:11964"/>
        <dbReference type="Rhea" id="RHEA-COMP:11965"/>
        <dbReference type="ChEBI" id="CHEBI:15377"/>
        <dbReference type="ChEBI" id="CHEBI:15378"/>
        <dbReference type="ChEBI" id="CHEBI:15379"/>
        <dbReference type="ChEBI" id="CHEBI:15740"/>
        <dbReference type="ChEBI" id="CHEBI:57618"/>
        <dbReference type="ChEBI" id="CHEBI:58210"/>
        <dbReference type="ChEBI" id="CHEBI:138029"/>
        <dbReference type="ChEBI" id="CHEBI:138031"/>
        <dbReference type="EC" id="1.14.14.154"/>
    </reaction>
</comment>
<dbReference type="InterPro" id="IPR050529">
    <property type="entry name" value="CYP450_sterol_14alpha_dmase"/>
</dbReference>
<evidence type="ECO:0000256" key="16">
    <source>
        <dbReference type="ARBA" id="ARBA00023166"/>
    </source>
</evidence>